<dbReference type="AlphaFoldDB" id="A0A6N7VCF2"/>
<dbReference type="Gene3D" id="1.10.287.130">
    <property type="match status" value="1"/>
</dbReference>
<keyword evidence="6" id="KW-0808">Transferase</keyword>
<keyword evidence="8" id="KW-0547">Nucleotide-binding</keyword>
<evidence type="ECO:0000256" key="1">
    <source>
        <dbReference type="ARBA" id="ARBA00000085"/>
    </source>
</evidence>
<evidence type="ECO:0000259" key="17">
    <source>
        <dbReference type="PROSITE" id="PS50885"/>
    </source>
</evidence>
<dbReference type="GO" id="GO:0005524">
    <property type="term" value="F:ATP binding"/>
    <property type="evidence" value="ECO:0007669"/>
    <property type="project" value="UniProtKB-KW"/>
</dbReference>
<dbReference type="CDD" id="cd00082">
    <property type="entry name" value="HisKA"/>
    <property type="match status" value="1"/>
</dbReference>
<name>A0A6N7VCF2_9FIRM</name>
<evidence type="ECO:0000256" key="7">
    <source>
        <dbReference type="ARBA" id="ARBA00022692"/>
    </source>
</evidence>
<dbReference type="InterPro" id="IPR036097">
    <property type="entry name" value="HisK_dim/P_sf"/>
</dbReference>
<dbReference type="InterPro" id="IPR036890">
    <property type="entry name" value="HATPase_C_sf"/>
</dbReference>
<gene>
    <name evidence="18" type="ORF">FYJ26_01590</name>
</gene>
<feature type="transmembrane region" description="Helical" evidence="15">
    <location>
        <begin position="38"/>
        <end position="64"/>
    </location>
</feature>
<keyword evidence="12" id="KW-0902">Two-component regulatory system</keyword>
<accession>A0A6N7VCF2</accession>
<dbReference type="PROSITE" id="PS50885">
    <property type="entry name" value="HAMP"/>
    <property type="match status" value="1"/>
</dbReference>
<feature type="transmembrane region" description="Helical" evidence="15">
    <location>
        <begin position="12"/>
        <end position="32"/>
    </location>
</feature>
<dbReference type="Pfam" id="PF00512">
    <property type="entry name" value="HisKA"/>
    <property type="match status" value="1"/>
</dbReference>
<dbReference type="Gene3D" id="3.30.565.10">
    <property type="entry name" value="Histidine kinase-like ATPase, C-terminal domain"/>
    <property type="match status" value="1"/>
</dbReference>
<keyword evidence="5" id="KW-0597">Phosphoprotein</keyword>
<dbReference type="SUPFAM" id="SSF158472">
    <property type="entry name" value="HAMP domain-like"/>
    <property type="match status" value="1"/>
</dbReference>
<dbReference type="GO" id="GO:0005886">
    <property type="term" value="C:plasma membrane"/>
    <property type="evidence" value="ECO:0007669"/>
    <property type="project" value="UniProtKB-SubCell"/>
</dbReference>
<dbReference type="SMART" id="SM00388">
    <property type="entry name" value="HisKA"/>
    <property type="match status" value="1"/>
</dbReference>
<evidence type="ECO:0000256" key="10">
    <source>
        <dbReference type="ARBA" id="ARBA00022840"/>
    </source>
</evidence>
<dbReference type="SUPFAM" id="SSF55874">
    <property type="entry name" value="ATPase domain of HSP90 chaperone/DNA topoisomerase II/histidine kinase"/>
    <property type="match status" value="1"/>
</dbReference>
<dbReference type="EMBL" id="VULQ01000002">
    <property type="protein sequence ID" value="MSS77128.1"/>
    <property type="molecule type" value="Genomic_DNA"/>
</dbReference>
<sequence length="352" mass="40206">MENNSLSKKLSIFLLVIINIPILLLVVTGIPIHPPANILGSIFGLILLISVPIVIVNIIFLNYIQDMILKPIKELLDGLEEVSQGNYQIRLENHQNDEIGDLIRKFNEMTKALNKLSLMNSKLEKEKQSIINAISHDLRTPLTVIQTYVDSLRDDIALTEEKKESYFNIIDSKISQLEERIEQLRNFSIYVNSKGEMKSNISIKKSMDKIIKGLSESYQLNSLKLSYKNDVLDESLLTIDKRELEILIENLFINALKYNDKELPVINIDIEEDGDHIYIRFEDNGIGIREDNLDKIFEPLYKVDDSRPSKNEGMGLGLTIIREIVNKAQGSIEVESEVFKGTAFYIELPKAK</sequence>
<dbReference type="InterPro" id="IPR003594">
    <property type="entry name" value="HATPase_dom"/>
</dbReference>
<evidence type="ECO:0000256" key="3">
    <source>
        <dbReference type="ARBA" id="ARBA00012438"/>
    </source>
</evidence>
<dbReference type="InterPro" id="IPR004358">
    <property type="entry name" value="Sig_transdc_His_kin-like_C"/>
</dbReference>
<proteinExistence type="predicted"/>
<dbReference type="Gene3D" id="6.10.340.10">
    <property type="match status" value="1"/>
</dbReference>
<dbReference type="Pfam" id="PF00672">
    <property type="entry name" value="HAMP"/>
    <property type="match status" value="1"/>
</dbReference>
<keyword evidence="7 15" id="KW-0812">Transmembrane</keyword>
<keyword evidence="4" id="KW-1003">Cell membrane</keyword>
<keyword evidence="9 18" id="KW-0418">Kinase</keyword>
<evidence type="ECO:0000256" key="11">
    <source>
        <dbReference type="ARBA" id="ARBA00022989"/>
    </source>
</evidence>
<evidence type="ECO:0000256" key="2">
    <source>
        <dbReference type="ARBA" id="ARBA00004651"/>
    </source>
</evidence>
<evidence type="ECO:0000259" key="16">
    <source>
        <dbReference type="PROSITE" id="PS50109"/>
    </source>
</evidence>
<dbReference type="CDD" id="cd00075">
    <property type="entry name" value="HATPase"/>
    <property type="match status" value="1"/>
</dbReference>
<keyword evidence="11 15" id="KW-1133">Transmembrane helix</keyword>
<dbReference type="InterPro" id="IPR005467">
    <property type="entry name" value="His_kinase_dom"/>
</dbReference>
<keyword evidence="10" id="KW-0067">ATP-binding</keyword>
<dbReference type="SUPFAM" id="SSF47384">
    <property type="entry name" value="Homodimeric domain of signal transducing histidine kinase"/>
    <property type="match status" value="1"/>
</dbReference>
<evidence type="ECO:0000256" key="6">
    <source>
        <dbReference type="ARBA" id="ARBA00022679"/>
    </source>
</evidence>
<dbReference type="InterPro" id="IPR003661">
    <property type="entry name" value="HisK_dim/P_dom"/>
</dbReference>
<keyword evidence="19" id="KW-1185">Reference proteome</keyword>
<evidence type="ECO:0000313" key="19">
    <source>
        <dbReference type="Proteomes" id="UP000441925"/>
    </source>
</evidence>
<feature type="domain" description="Histidine kinase" evidence="16">
    <location>
        <begin position="133"/>
        <end position="352"/>
    </location>
</feature>
<evidence type="ECO:0000256" key="14">
    <source>
        <dbReference type="SAM" id="Coils"/>
    </source>
</evidence>
<comment type="catalytic activity">
    <reaction evidence="1">
        <text>ATP + protein L-histidine = ADP + protein N-phospho-L-histidine.</text>
        <dbReference type="EC" id="2.7.13.3"/>
    </reaction>
</comment>
<evidence type="ECO:0000256" key="5">
    <source>
        <dbReference type="ARBA" id="ARBA00022553"/>
    </source>
</evidence>
<feature type="coiled-coil region" evidence="14">
    <location>
        <begin position="106"/>
        <end position="133"/>
    </location>
</feature>
<dbReference type="SMART" id="SM00304">
    <property type="entry name" value="HAMP"/>
    <property type="match status" value="1"/>
</dbReference>
<dbReference type="EC" id="2.7.13.3" evidence="3"/>
<evidence type="ECO:0000256" key="12">
    <source>
        <dbReference type="ARBA" id="ARBA00023012"/>
    </source>
</evidence>
<organism evidence="18 19">
    <name type="scientific">Anaerococcus porci</name>
    <dbReference type="NCBI Taxonomy" id="2652269"/>
    <lineage>
        <taxon>Bacteria</taxon>
        <taxon>Bacillati</taxon>
        <taxon>Bacillota</taxon>
        <taxon>Tissierellia</taxon>
        <taxon>Tissierellales</taxon>
        <taxon>Peptoniphilaceae</taxon>
        <taxon>Anaerococcus</taxon>
    </lineage>
</organism>
<dbReference type="CDD" id="cd06225">
    <property type="entry name" value="HAMP"/>
    <property type="match status" value="1"/>
</dbReference>
<evidence type="ECO:0000256" key="13">
    <source>
        <dbReference type="ARBA" id="ARBA00023136"/>
    </source>
</evidence>
<dbReference type="Pfam" id="PF02518">
    <property type="entry name" value="HATPase_c"/>
    <property type="match status" value="1"/>
</dbReference>
<comment type="subcellular location">
    <subcellularLocation>
        <location evidence="2">Cell membrane</location>
        <topology evidence="2">Multi-pass membrane protein</topology>
    </subcellularLocation>
</comment>
<comment type="caution">
    <text evidence="18">The sequence shown here is derived from an EMBL/GenBank/DDBJ whole genome shotgun (WGS) entry which is preliminary data.</text>
</comment>
<evidence type="ECO:0000256" key="4">
    <source>
        <dbReference type="ARBA" id="ARBA00022475"/>
    </source>
</evidence>
<protein>
    <recommendedName>
        <fullName evidence="3">histidine kinase</fullName>
        <ecNumber evidence="3">2.7.13.3</ecNumber>
    </recommendedName>
</protein>
<evidence type="ECO:0000256" key="9">
    <source>
        <dbReference type="ARBA" id="ARBA00022777"/>
    </source>
</evidence>
<dbReference type="FunFam" id="3.30.565.10:FF:000006">
    <property type="entry name" value="Sensor histidine kinase WalK"/>
    <property type="match status" value="1"/>
</dbReference>
<reference evidence="18 19" key="1">
    <citation type="submission" date="2019-08" db="EMBL/GenBank/DDBJ databases">
        <title>In-depth cultivation of the pig gut microbiome towards novel bacterial diversity and tailored functional studies.</title>
        <authorList>
            <person name="Wylensek D."/>
            <person name="Hitch T.C.A."/>
            <person name="Clavel T."/>
        </authorList>
    </citation>
    <scope>NUCLEOTIDE SEQUENCE [LARGE SCALE GENOMIC DNA]</scope>
    <source>
        <strain evidence="18 19">WCA-380-WT-2B</strain>
    </source>
</reference>
<dbReference type="PANTHER" id="PTHR45528">
    <property type="entry name" value="SENSOR HISTIDINE KINASE CPXA"/>
    <property type="match status" value="1"/>
</dbReference>
<evidence type="ECO:0000256" key="15">
    <source>
        <dbReference type="SAM" id="Phobius"/>
    </source>
</evidence>
<dbReference type="PRINTS" id="PR00344">
    <property type="entry name" value="BCTRLSENSOR"/>
</dbReference>
<dbReference type="InterPro" id="IPR050398">
    <property type="entry name" value="HssS/ArlS-like"/>
</dbReference>
<feature type="domain" description="HAMP" evidence="17">
    <location>
        <begin position="66"/>
        <end position="118"/>
    </location>
</feature>
<dbReference type="SMART" id="SM00387">
    <property type="entry name" value="HATPase_c"/>
    <property type="match status" value="1"/>
</dbReference>
<evidence type="ECO:0000313" key="18">
    <source>
        <dbReference type="EMBL" id="MSS77128.1"/>
    </source>
</evidence>
<dbReference type="PANTHER" id="PTHR45528:SF1">
    <property type="entry name" value="SENSOR HISTIDINE KINASE CPXA"/>
    <property type="match status" value="1"/>
</dbReference>
<evidence type="ECO:0000256" key="8">
    <source>
        <dbReference type="ARBA" id="ARBA00022741"/>
    </source>
</evidence>
<dbReference type="Proteomes" id="UP000441925">
    <property type="component" value="Unassembled WGS sequence"/>
</dbReference>
<dbReference type="GO" id="GO:0000155">
    <property type="term" value="F:phosphorelay sensor kinase activity"/>
    <property type="evidence" value="ECO:0007669"/>
    <property type="project" value="InterPro"/>
</dbReference>
<keyword evidence="14" id="KW-0175">Coiled coil</keyword>
<keyword evidence="13 15" id="KW-0472">Membrane</keyword>
<dbReference type="PROSITE" id="PS50109">
    <property type="entry name" value="HIS_KIN"/>
    <property type="match status" value="1"/>
</dbReference>
<dbReference type="InterPro" id="IPR003660">
    <property type="entry name" value="HAMP_dom"/>
</dbReference>